<dbReference type="AlphaFoldDB" id="A0A256JET3"/>
<dbReference type="RefSeq" id="WP_094494459.1">
    <property type="nucleotide sequence ID" value="NZ_NHPA01000046.1"/>
</dbReference>
<dbReference type="EMBL" id="NHPD01000014">
    <property type="protein sequence ID" value="OYR75521.1"/>
    <property type="molecule type" value="Genomic_DNA"/>
</dbReference>
<dbReference type="SUPFAM" id="SSF52540">
    <property type="entry name" value="P-loop containing nucleoside triphosphate hydrolases"/>
    <property type="match status" value="1"/>
</dbReference>
<dbReference type="Gene3D" id="3.40.50.300">
    <property type="entry name" value="P-loop containing nucleotide triphosphate hydrolases"/>
    <property type="match status" value="1"/>
</dbReference>
<dbReference type="PANTHER" id="PTHR33295:SF18">
    <property type="entry name" value="AAA+ ATPASE DOMAIN-CONTAINING PROTEIN"/>
    <property type="match status" value="1"/>
</dbReference>
<evidence type="ECO:0000259" key="1">
    <source>
        <dbReference type="Pfam" id="PF13635"/>
    </source>
</evidence>
<dbReference type="EMBL" id="NHPA01000046">
    <property type="protein sequence ID" value="OYR67133.1"/>
    <property type="molecule type" value="Genomic_DNA"/>
</dbReference>
<proteinExistence type="predicted"/>
<dbReference type="Proteomes" id="UP000215607">
    <property type="component" value="Unassembled WGS sequence"/>
</dbReference>
<name>A0A256JET3_HALEZ</name>
<organism evidence="2 4">
    <name type="scientific">Halorubrum ezzemoulense</name>
    <name type="common">Halorubrum chaoviator</name>
    <dbReference type="NCBI Taxonomy" id="337243"/>
    <lineage>
        <taxon>Archaea</taxon>
        <taxon>Methanobacteriati</taxon>
        <taxon>Methanobacteriota</taxon>
        <taxon>Stenosarchaea group</taxon>
        <taxon>Halobacteria</taxon>
        <taxon>Halobacteriales</taxon>
        <taxon>Haloferacaceae</taxon>
        <taxon>Halorubrum</taxon>
    </lineage>
</organism>
<dbReference type="Pfam" id="PF13635">
    <property type="entry name" value="DUF4143"/>
    <property type="match status" value="1"/>
</dbReference>
<dbReference type="InterPro" id="IPR025420">
    <property type="entry name" value="DUF4143"/>
</dbReference>
<dbReference type="PANTHER" id="PTHR33295">
    <property type="entry name" value="ATPASE"/>
    <property type="match status" value="1"/>
</dbReference>
<sequence>MSEESRAEDFIADAERHNEWWSEGVGRDLEEATERTPRSDFHKVLKAVHEQDEKGADSLVYPIYGSTGIGKTTLLYQLVGALTSTTEFPPRGTDFDIVSSVSPRQILHVPLEASLYNLERPGEGIERLKQVVDYFHTHIAPRHGRKYILLDDVDILNLNEGDKETLLEFVNEDTYLFLTGIVDSQVDLRYVAGADDVDHIERPWGVLPMKFVDTIGHPEDEGGLSVNFSTEFREQLESFRSDRLCGPNPIKDVREGLNLRLSDFDLQDAIESLNTLYFDSFAPSERDDLHDAARDYLRKGGTLHRTADTPVRNEIVRSHFLLYLYKGLAKYGSIQNPENLHRLSSIAASQAGEELKYTEISDRIGVDRRTVDSYLGVLDDGIAVTESHDYSLRRHRRTRLYLRNPRHVVLLSQRQEHFGFEEYTQQNVLNHEFEYKLARTVAFDHAMRLSFSVGAYDVEYCPTDVGLVDYVLHRDGKVLPFVLSYHPYTESAEQIAAEFDPSDGQHTEDGSEDLRDLDYEAPYRFIITDSVPKTVRESESLVVEKDAVNICYLPYWLFLLIC</sequence>
<protein>
    <submittedName>
        <fullName evidence="2">AAA family ATPase</fullName>
    </submittedName>
</protein>
<evidence type="ECO:0000313" key="4">
    <source>
        <dbReference type="Proteomes" id="UP000215607"/>
    </source>
</evidence>
<accession>A0A256JET3</accession>
<evidence type="ECO:0000313" key="5">
    <source>
        <dbReference type="Proteomes" id="UP000216925"/>
    </source>
</evidence>
<dbReference type="Proteomes" id="UP000216925">
    <property type="component" value="Unassembled WGS sequence"/>
</dbReference>
<evidence type="ECO:0000313" key="3">
    <source>
        <dbReference type="EMBL" id="OYR75521.1"/>
    </source>
</evidence>
<reference evidence="2" key="2">
    <citation type="submission" date="2017-05" db="EMBL/GenBank/DDBJ databases">
        <authorList>
            <person name="Song R."/>
            <person name="Chenine A.L."/>
            <person name="Ruprecht R.M."/>
        </authorList>
    </citation>
    <scope>NUCLEOTIDE SEQUENCE</scope>
    <source>
        <strain evidence="3">Ec15</strain>
        <strain evidence="2">Ga2p</strain>
    </source>
</reference>
<feature type="domain" description="DUF4143" evidence="1">
    <location>
        <begin position="328"/>
        <end position="397"/>
    </location>
</feature>
<evidence type="ECO:0000313" key="2">
    <source>
        <dbReference type="EMBL" id="OYR67133.1"/>
    </source>
</evidence>
<comment type="caution">
    <text evidence="2">The sequence shown here is derived from an EMBL/GenBank/DDBJ whole genome shotgun (WGS) entry which is preliminary data.</text>
</comment>
<gene>
    <name evidence="3" type="ORF">DJ76_02405</name>
    <name evidence="2" type="ORF">DJ79_10210</name>
</gene>
<dbReference type="InterPro" id="IPR027417">
    <property type="entry name" value="P-loop_NTPase"/>
</dbReference>
<reference evidence="4 5" key="1">
    <citation type="journal article" date="2014" name="Front. Microbiol.">
        <title>Population and genomic analysis of the genus Halorubrum.</title>
        <authorList>
            <person name="Fullmer M.S."/>
            <person name="Soucy S.M."/>
            <person name="Swithers K.S."/>
            <person name="Makkay A.M."/>
            <person name="Wheeler R."/>
            <person name="Ventosa A."/>
            <person name="Gogarten J.P."/>
            <person name="Papke R.T."/>
        </authorList>
    </citation>
    <scope>NUCLEOTIDE SEQUENCE [LARGE SCALE GENOMIC DNA]</scope>
    <source>
        <strain evidence="3 5">Ec15</strain>
        <strain evidence="2 4">Ga2p</strain>
    </source>
</reference>